<dbReference type="EMBL" id="JBHRSD010000011">
    <property type="protein sequence ID" value="MFC3032184.1"/>
    <property type="molecule type" value="Genomic_DNA"/>
</dbReference>
<evidence type="ECO:0000256" key="7">
    <source>
        <dbReference type="ARBA" id="ARBA00022723"/>
    </source>
</evidence>
<organism evidence="13 14">
    <name type="scientific">Pseudoalteromonas fenneropenaei</name>
    <dbReference type="NCBI Taxonomy" id="1737459"/>
    <lineage>
        <taxon>Bacteria</taxon>
        <taxon>Pseudomonadati</taxon>
        <taxon>Pseudomonadota</taxon>
        <taxon>Gammaproteobacteria</taxon>
        <taxon>Alteromonadales</taxon>
        <taxon>Pseudoalteromonadaceae</taxon>
        <taxon>Pseudoalteromonas</taxon>
    </lineage>
</organism>
<keyword evidence="7 12" id="KW-0479">Metal-binding</keyword>
<evidence type="ECO:0000256" key="11">
    <source>
        <dbReference type="ARBA" id="ARBA00031051"/>
    </source>
</evidence>
<evidence type="ECO:0000256" key="12">
    <source>
        <dbReference type="PIRNR" id="PIRNR006118"/>
    </source>
</evidence>
<dbReference type="NCBIfam" id="TIGR01670">
    <property type="entry name" value="KdsC-phosphatas"/>
    <property type="match status" value="1"/>
</dbReference>
<dbReference type="Proteomes" id="UP001595453">
    <property type="component" value="Unassembled WGS sequence"/>
</dbReference>
<evidence type="ECO:0000313" key="13">
    <source>
        <dbReference type="EMBL" id="MFC3032184.1"/>
    </source>
</evidence>
<dbReference type="SFLD" id="SFLDG01136">
    <property type="entry name" value="C1.6:_Phosphoserine_Phosphatas"/>
    <property type="match status" value="1"/>
</dbReference>
<dbReference type="InterPro" id="IPR010023">
    <property type="entry name" value="KdsC_fam"/>
</dbReference>
<accession>A0ABV7CHN9</accession>
<evidence type="ECO:0000256" key="9">
    <source>
        <dbReference type="ARBA" id="ARBA00022842"/>
    </source>
</evidence>
<comment type="subunit">
    <text evidence="4 12">Homotetramer.</text>
</comment>
<evidence type="ECO:0000256" key="5">
    <source>
        <dbReference type="ARBA" id="ARBA00013066"/>
    </source>
</evidence>
<evidence type="ECO:0000256" key="3">
    <source>
        <dbReference type="ARBA" id="ARBA00005893"/>
    </source>
</evidence>
<dbReference type="PIRSF" id="PIRSF006118">
    <property type="entry name" value="KDO8-P_Ptase"/>
    <property type="match status" value="1"/>
</dbReference>
<evidence type="ECO:0000256" key="4">
    <source>
        <dbReference type="ARBA" id="ARBA00011881"/>
    </source>
</evidence>
<comment type="cofactor">
    <cofactor evidence="2 12">
        <name>Mg(2+)</name>
        <dbReference type="ChEBI" id="CHEBI:18420"/>
    </cofactor>
</comment>
<evidence type="ECO:0000256" key="2">
    <source>
        <dbReference type="ARBA" id="ARBA00001946"/>
    </source>
</evidence>
<keyword evidence="8 12" id="KW-0378">Hydrolase</keyword>
<evidence type="ECO:0000256" key="6">
    <source>
        <dbReference type="ARBA" id="ARBA00020092"/>
    </source>
</evidence>
<dbReference type="Gene3D" id="3.40.50.1000">
    <property type="entry name" value="HAD superfamily/HAD-like"/>
    <property type="match status" value="1"/>
</dbReference>
<dbReference type="RefSeq" id="WP_377122282.1">
    <property type="nucleotide sequence ID" value="NZ_JBHRSD010000011.1"/>
</dbReference>
<protein>
    <recommendedName>
        <fullName evidence="6 12">3-deoxy-D-manno-octulosonate 8-phosphate phosphatase KdsC</fullName>
        <ecNumber evidence="5 12">3.1.3.45</ecNumber>
    </recommendedName>
    <alternativeName>
        <fullName evidence="11 12">KDO 8-P phosphatase</fullName>
    </alternativeName>
</protein>
<dbReference type="SUPFAM" id="SSF56784">
    <property type="entry name" value="HAD-like"/>
    <property type="match status" value="1"/>
</dbReference>
<dbReference type="EC" id="3.1.3.45" evidence="5 12"/>
<comment type="catalytic activity">
    <reaction evidence="1 12">
        <text>3-deoxy-alpha-D-manno-2-octulosonate-8-phosphate + H2O = 3-deoxy-alpha-D-manno-oct-2-ulosonate + phosphate</text>
        <dbReference type="Rhea" id="RHEA:11500"/>
        <dbReference type="ChEBI" id="CHEBI:15377"/>
        <dbReference type="ChEBI" id="CHEBI:43474"/>
        <dbReference type="ChEBI" id="CHEBI:85985"/>
        <dbReference type="ChEBI" id="CHEBI:85986"/>
        <dbReference type="EC" id="3.1.3.45"/>
    </reaction>
</comment>
<keyword evidence="14" id="KW-1185">Reference proteome</keyword>
<name>A0ABV7CHN9_9GAMM</name>
<dbReference type="PANTHER" id="PTHR21485">
    <property type="entry name" value="HAD SUPERFAMILY MEMBERS CMAS AND KDSC"/>
    <property type="match status" value="1"/>
</dbReference>
<keyword evidence="9 12" id="KW-0460">Magnesium</keyword>
<evidence type="ECO:0000256" key="1">
    <source>
        <dbReference type="ARBA" id="ARBA00000898"/>
    </source>
</evidence>
<keyword evidence="10 12" id="KW-0448">Lipopolysaccharide biosynthesis</keyword>
<evidence type="ECO:0000256" key="8">
    <source>
        <dbReference type="ARBA" id="ARBA00022801"/>
    </source>
</evidence>
<sequence length="172" mass="18671">MQSEIAQQIKMVILDVDGVMTDGLIGYGGDEKIKFFHSQDDHLIRMTIRAGIPVAIISGRADKANVDHAKELDIGPCYFGALDKLAAFNTLLETQQLSAAECLYMGDDLMDIPVLRRAGIAAVPADGTLEAKEVATIVTEARGGRGAIREVLVALLQAQGKWPSLMARYWVE</sequence>
<evidence type="ECO:0000313" key="14">
    <source>
        <dbReference type="Proteomes" id="UP001595453"/>
    </source>
</evidence>
<comment type="function">
    <text evidence="12">Catalyzes the hydrolysis of 3-deoxy-D-manno-octulosonate 8-phosphate (KDO 8-P) to 3-deoxy-D-manno-octulosonate (KDO) and inorganic phosphate.</text>
</comment>
<comment type="similarity">
    <text evidence="3 12">Belongs to the KdsC family.</text>
</comment>
<dbReference type="Pfam" id="PF08282">
    <property type="entry name" value="Hydrolase_3"/>
    <property type="match status" value="1"/>
</dbReference>
<dbReference type="InterPro" id="IPR050793">
    <property type="entry name" value="CMP-NeuNAc_synthase"/>
</dbReference>
<dbReference type="SFLD" id="SFLDG01138">
    <property type="entry name" value="C1.6.2:_Deoxy-d-mannose-octulo"/>
    <property type="match status" value="1"/>
</dbReference>
<dbReference type="InterPro" id="IPR036412">
    <property type="entry name" value="HAD-like_sf"/>
</dbReference>
<evidence type="ECO:0000256" key="10">
    <source>
        <dbReference type="ARBA" id="ARBA00022985"/>
    </source>
</evidence>
<comment type="caution">
    <text evidence="13">The sequence shown here is derived from an EMBL/GenBank/DDBJ whole genome shotgun (WGS) entry which is preliminary data.</text>
</comment>
<dbReference type="PANTHER" id="PTHR21485:SF6">
    <property type="entry name" value="N-ACYLNEURAMINATE CYTIDYLYLTRANSFERASE-RELATED"/>
    <property type="match status" value="1"/>
</dbReference>
<dbReference type="InterPro" id="IPR023214">
    <property type="entry name" value="HAD_sf"/>
</dbReference>
<reference evidence="14" key="1">
    <citation type="journal article" date="2019" name="Int. J. Syst. Evol. Microbiol.">
        <title>The Global Catalogue of Microorganisms (GCM) 10K type strain sequencing project: providing services to taxonomists for standard genome sequencing and annotation.</title>
        <authorList>
            <consortium name="The Broad Institute Genomics Platform"/>
            <consortium name="The Broad Institute Genome Sequencing Center for Infectious Disease"/>
            <person name="Wu L."/>
            <person name="Ma J."/>
        </authorList>
    </citation>
    <scope>NUCLEOTIDE SEQUENCE [LARGE SCALE GENOMIC DNA]</scope>
    <source>
        <strain evidence="14">KCTC 42730</strain>
    </source>
</reference>
<dbReference type="SFLD" id="SFLDS00003">
    <property type="entry name" value="Haloacid_Dehalogenase"/>
    <property type="match status" value="1"/>
</dbReference>
<proteinExistence type="inferred from homology"/>
<gene>
    <name evidence="13" type="ORF">ACFOEE_06610</name>
</gene>